<feature type="domain" description="FAD-dependent oxidoreductase 2 FAD-binding" evidence="6">
    <location>
        <begin position="5"/>
        <end position="534"/>
    </location>
</feature>
<dbReference type="SUPFAM" id="SSF56425">
    <property type="entry name" value="Succinate dehydrogenase/fumarate reductase flavoprotein, catalytic domain"/>
    <property type="match status" value="1"/>
</dbReference>
<dbReference type="Proteomes" id="UP001556692">
    <property type="component" value="Unassembled WGS sequence"/>
</dbReference>
<protein>
    <submittedName>
        <fullName evidence="7">FAD-dependent oxidoreductase</fullName>
    </submittedName>
</protein>
<dbReference type="InterPro" id="IPR050315">
    <property type="entry name" value="FAD-oxidoreductase_2"/>
</dbReference>
<accession>A0ABV3SN69</accession>
<keyword evidence="8" id="KW-1185">Reference proteome</keyword>
<dbReference type="InterPro" id="IPR027477">
    <property type="entry name" value="Succ_DH/fumarate_Rdtase_cat_sf"/>
</dbReference>
<name>A0ABV3SN69_9HYPH</name>
<evidence type="ECO:0000313" key="8">
    <source>
        <dbReference type="Proteomes" id="UP001556692"/>
    </source>
</evidence>
<evidence type="ECO:0000256" key="3">
    <source>
        <dbReference type="ARBA" id="ARBA00022827"/>
    </source>
</evidence>
<keyword evidence="2" id="KW-0285">Flavoprotein</keyword>
<evidence type="ECO:0000313" key="7">
    <source>
        <dbReference type="EMBL" id="MEX0407439.1"/>
    </source>
</evidence>
<reference evidence="7 8" key="1">
    <citation type="submission" date="2024-05" db="EMBL/GenBank/DDBJ databases">
        <authorList>
            <person name="Jiang F."/>
        </authorList>
    </citation>
    <scope>NUCLEOTIDE SEQUENCE [LARGE SCALE GENOMIC DNA]</scope>
    <source>
        <strain evidence="7 8">LZ166</strain>
    </source>
</reference>
<dbReference type="SUPFAM" id="SSF51905">
    <property type="entry name" value="FAD/NAD(P)-binding domain"/>
    <property type="match status" value="1"/>
</dbReference>
<dbReference type="Gene3D" id="3.50.50.60">
    <property type="entry name" value="FAD/NAD(P)-binding domain"/>
    <property type="match status" value="2"/>
</dbReference>
<dbReference type="InterPro" id="IPR036188">
    <property type="entry name" value="FAD/NAD-bd_sf"/>
</dbReference>
<comment type="cofactor">
    <cofactor evidence="1">
        <name>FAD</name>
        <dbReference type="ChEBI" id="CHEBI:57692"/>
    </cofactor>
</comment>
<dbReference type="EMBL" id="JBDPGJ010000004">
    <property type="protein sequence ID" value="MEX0407439.1"/>
    <property type="molecule type" value="Genomic_DNA"/>
</dbReference>
<feature type="compositionally biased region" description="Basic and acidic residues" evidence="5">
    <location>
        <begin position="437"/>
        <end position="463"/>
    </location>
</feature>
<dbReference type="InterPro" id="IPR003953">
    <property type="entry name" value="FAD-dep_OxRdtase_2_FAD-bd"/>
</dbReference>
<gene>
    <name evidence="7" type="ORF">ABGN05_17405</name>
</gene>
<dbReference type="Gene3D" id="3.90.700.10">
    <property type="entry name" value="Succinate dehydrogenase/fumarate reductase flavoprotein, catalytic domain"/>
    <property type="match status" value="1"/>
</dbReference>
<feature type="region of interest" description="Disordered" evidence="5">
    <location>
        <begin position="437"/>
        <end position="468"/>
    </location>
</feature>
<dbReference type="PRINTS" id="PR00411">
    <property type="entry name" value="PNDRDTASEI"/>
</dbReference>
<dbReference type="Pfam" id="PF00890">
    <property type="entry name" value="FAD_binding_2"/>
    <property type="match status" value="1"/>
</dbReference>
<evidence type="ECO:0000259" key="6">
    <source>
        <dbReference type="Pfam" id="PF00890"/>
    </source>
</evidence>
<evidence type="ECO:0000256" key="1">
    <source>
        <dbReference type="ARBA" id="ARBA00001974"/>
    </source>
</evidence>
<dbReference type="RefSeq" id="WP_367955319.1">
    <property type="nucleotide sequence ID" value="NZ_JBDPGJ010000004.1"/>
</dbReference>
<dbReference type="PANTHER" id="PTHR43400:SF10">
    <property type="entry name" value="3-OXOSTEROID 1-DEHYDROGENASE"/>
    <property type="match status" value="1"/>
</dbReference>
<keyword evidence="4" id="KW-0560">Oxidoreductase</keyword>
<evidence type="ECO:0000256" key="2">
    <source>
        <dbReference type="ARBA" id="ARBA00022630"/>
    </source>
</evidence>
<dbReference type="PANTHER" id="PTHR43400">
    <property type="entry name" value="FUMARATE REDUCTASE"/>
    <property type="match status" value="1"/>
</dbReference>
<organism evidence="7 8">
    <name type="scientific">Aquibium pacificus</name>
    <dbReference type="NCBI Taxonomy" id="3153579"/>
    <lineage>
        <taxon>Bacteria</taxon>
        <taxon>Pseudomonadati</taxon>
        <taxon>Pseudomonadota</taxon>
        <taxon>Alphaproteobacteria</taxon>
        <taxon>Hyphomicrobiales</taxon>
        <taxon>Phyllobacteriaceae</taxon>
        <taxon>Aquibium</taxon>
    </lineage>
</organism>
<evidence type="ECO:0000256" key="5">
    <source>
        <dbReference type="SAM" id="MobiDB-lite"/>
    </source>
</evidence>
<keyword evidence="3" id="KW-0274">FAD</keyword>
<evidence type="ECO:0000256" key="4">
    <source>
        <dbReference type="ARBA" id="ARBA00023002"/>
    </source>
</evidence>
<sequence length="561" mass="61055">MAEFDVVVVGSGAGGMTTAVVCAKHGLKVLVVEKADVFGGTTAYSGGVAWIPNHHHMKSVGVDDSRDKVLEYLKACLGNYYEATKIEAFVDNGPRMLEYVEADTELEFVPTPTPDYLPTKPGASRYRGVLAREYDGSKLGPYFKKLRRPLPEFTVFDSMQVAGADIVPLRKAFRTWSGFIHTTRMVANYMADRLRHGRSTRLVSGNALAGRLLKSAIDAGVTLWSETAAKEVLTEDGRVTGLVVERDGRETKLAATAVVLASGGFGANREMREKFIPMARDHVSIQPEANVGDGVLMGVRAGGELVEDNPSNGIYIPVSKVRDKDGTVKRFPHIMIDRYMPGSIGVDPTGRRFVNEADSYQHFVMTMQQLGISKVHMIADRRFLRTYGMGLARPFPYPVRRWVENGYLIEAPTLAELARRIGVDAATLEQTVERFNKHAREGRDPDFARGDDAHSRFRGDQENKPNPSLAPILKPPFYAIALIPGDLSTVAGLRTDASARVLDGDGRAIAGLYAVGLDMNSMTRGLYPAGGSSLGPAMTFGYIAARDIAGIKASASEAEHA</sequence>
<comment type="caution">
    <text evidence="7">The sequence shown here is derived from an EMBL/GenBank/DDBJ whole genome shotgun (WGS) entry which is preliminary data.</text>
</comment>
<proteinExistence type="predicted"/>